<evidence type="ECO:0000256" key="4">
    <source>
        <dbReference type="ARBA" id="ARBA00023163"/>
    </source>
</evidence>
<feature type="domain" description="RNA polymerase sigma factor 70 region 4 type 2" evidence="6">
    <location>
        <begin position="138"/>
        <end position="189"/>
    </location>
</feature>
<dbReference type="InterPro" id="IPR039425">
    <property type="entry name" value="RNA_pol_sigma-70-like"/>
</dbReference>
<dbReference type="EMBL" id="SNXZ01000003">
    <property type="protein sequence ID" value="TDP97280.1"/>
    <property type="molecule type" value="Genomic_DNA"/>
</dbReference>
<dbReference type="InterPro" id="IPR013324">
    <property type="entry name" value="RNA_pol_sigma_r3/r4-like"/>
</dbReference>
<organism evidence="7 8">
    <name type="scientific">Labedaea rhizosphaerae</name>
    <dbReference type="NCBI Taxonomy" id="598644"/>
    <lineage>
        <taxon>Bacteria</taxon>
        <taxon>Bacillati</taxon>
        <taxon>Actinomycetota</taxon>
        <taxon>Actinomycetes</taxon>
        <taxon>Pseudonocardiales</taxon>
        <taxon>Pseudonocardiaceae</taxon>
        <taxon>Labedaea</taxon>
    </lineage>
</organism>
<dbReference type="Gene3D" id="1.10.10.10">
    <property type="entry name" value="Winged helix-like DNA-binding domain superfamily/Winged helix DNA-binding domain"/>
    <property type="match status" value="1"/>
</dbReference>
<dbReference type="InterPro" id="IPR013325">
    <property type="entry name" value="RNA_pol_sigma_r2"/>
</dbReference>
<dbReference type="SUPFAM" id="SSF88659">
    <property type="entry name" value="Sigma3 and sigma4 domains of RNA polymerase sigma factors"/>
    <property type="match status" value="1"/>
</dbReference>
<reference evidence="7 8" key="1">
    <citation type="submission" date="2019-03" db="EMBL/GenBank/DDBJ databases">
        <title>Genomic Encyclopedia of Type Strains, Phase IV (KMG-IV): sequencing the most valuable type-strain genomes for metagenomic binning, comparative biology and taxonomic classification.</title>
        <authorList>
            <person name="Goeker M."/>
        </authorList>
    </citation>
    <scope>NUCLEOTIDE SEQUENCE [LARGE SCALE GENOMIC DNA]</scope>
    <source>
        <strain evidence="7 8">DSM 45361</strain>
    </source>
</reference>
<dbReference type="Proteomes" id="UP000295444">
    <property type="component" value="Unassembled WGS sequence"/>
</dbReference>
<comment type="similarity">
    <text evidence="1">Belongs to the sigma-70 factor family. ECF subfamily.</text>
</comment>
<dbReference type="GO" id="GO:0003677">
    <property type="term" value="F:DNA binding"/>
    <property type="evidence" value="ECO:0007669"/>
    <property type="project" value="InterPro"/>
</dbReference>
<keyword evidence="8" id="KW-1185">Reference proteome</keyword>
<sequence>MRTTPNAARRRGVLPSDPDPALCQGIAAGDQAAFEVLFQRHMKAIWNYAHRLTGSWSEAEDLTSATFLTAWRRRDQFRVVNDSALPWLYTVARNMARTHHRGRRRFLKALPLLAEPDDERDHADEVSARIDDDRQVRRVREALPRLPAAEREAVELCLLAGLTAAEASVVLGRAEASIRSRLSRAKSRLRTILGVQS</sequence>
<dbReference type="Pfam" id="PF08281">
    <property type="entry name" value="Sigma70_r4_2"/>
    <property type="match status" value="1"/>
</dbReference>
<evidence type="ECO:0000313" key="7">
    <source>
        <dbReference type="EMBL" id="TDP97280.1"/>
    </source>
</evidence>
<dbReference type="GO" id="GO:0016987">
    <property type="term" value="F:sigma factor activity"/>
    <property type="evidence" value="ECO:0007669"/>
    <property type="project" value="UniProtKB-KW"/>
</dbReference>
<evidence type="ECO:0000256" key="1">
    <source>
        <dbReference type="ARBA" id="ARBA00010641"/>
    </source>
</evidence>
<dbReference type="Pfam" id="PF04542">
    <property type="entry name" value="Sigma70_r2"/>
    <property type="match status" value="1"/>
</dbReference>
<evidence type="ECO:0000313" key="8">
    <source>
        <dbReference type="Proteomes" id="UP000295444"/>
    </source>
</evidence>
<accession>A0A4R6SBG3</accession>
<dbReference type="InterPro" id="IPR036388">
    <property type="entry name" value="WH-like_DNA-bd_sf"/>
</dbReference>
<gene>
    <name evidence="7" type="ORF">EV186_103243</name>
</gene>
<dbReference type="InterPro" id="IPR013249">
    <property type="entry name" value="RNA_pol_sigma70_r4_t2"/>
</dbReference>
<keyword evidence="3" id="KW-0731">Sigma factor</keyword>
<evidence type="ECO:0000256" key="3">
    <source>
        <dbReference type="ARBA" id="ARBA00023082"/>
    </source>
</evidence>
<evidence type="ECO:0000259" key="6">
    <source>
        <dbReference type="Pfam" id="PF08281"/>
    </source>
</evidence>
<dbReference type="AlphaFoldDB" id="A0A4R6SBG3"/>
<dbReference type="InterPro" id="IPR014284">
    <property type="entry name" value="RNA_pol_sigma-70_dom"/>
</dbReference>
<comment type="caution">
    <text evidence="7">The sequence shown here is derived from an EMBL/GenBank/DDBJ whole genome shotgun (WGS) entry which is preliminary data.</text>
</comment>
<protein>
    <submittedName>
        <fullName evidence="7">RNA polymerase sigma-70 factor (ECF subfamily)</fullName>
    </submittedName>
</protein>
<evidence type="ECO:0000256" key="2">
    <source>
        <dbReference type="ARBA" id="ARBA00023015"/>
    </source>
</evidence>
<dbReference type="GO" id="GO:0006352">
    <property type="term" value="P:DNA-templated transcription initiation"/>
    <property type="evidence" value="ECO:0007669"/>
    <property type="project" value="InterPro"/>
</dbReference>
<feature type="domain" description="RNA polymerase sigma-70 region 2" evidence="5">
    <location>
        <begin position="37"/>
        <end position="105"/>
    </location>
</feature>
<keyword evidence="4" id="KW-0804">Transcription</keyword>
<dbReference type="Gene3D" id="1.10.1740.10">
    <property type="match status" value="1"/>
</dbReference>
<keyword evidence="2" id="KW-0805">Transcription regulation</keyword>
<dbReference type="PANTHER" id="PTHR43133">
    <property type="entry name" value="RNA POLYMERASE ECF-TYPE SIGMA FACTO"/>
    <property type="match status" value="1"/>
</dbReference>
<evidence type="ECO:0000259" key="5">
    <source>
        <dbReference type="Pfam" id="PF04542"/>
    </source>
</evidence>
<dbReference type="RefSeq" id="WP_243754123.1">
    <property type="nucleotide sequence ID" value="NZ_SNXZ01000003.1"/>
</dbReference>
<dbReference type="PANTHER" id="PTHR43133:SF25">
    <property type="entry name" value="RNA POLYMERASE SIGMA FACTOR RFAY-RELATED"/>
    <property type="match status" value="1"/>
</dbReference>
<dbReference type="NCBIfam" id="TIGR02937">
    <property type="entry name" value="sigma70-ECF"/>
    <property type="match status" value="1"/>
</dbReference>
<dbReference type="SUPFAM" id="SSF88946">
    <property type="entry name" value="Sigma2 domain of RNA polymerase sigma factors"/>
    <property type="match status" value="1"/>
</dbReference>
<dbReference type="InterPro" id="IPR007627">
    <property type="entry name" value="RNA_pol_sigma70_r2"/>
</dbReference>
<dbReference type="CDD" id="cd06171">
    <property type="entry name" value="Sigma70_r4"/>
    <property type="match status" value="1"/>
</dbReference>
<name>A0A4R6SBG3_LABRH</name>
<proteinExistence type="inferred from homology"/>